<dbReference type="OrthoDB" id="9765462at2"/>
<evidence type="ECO:0000313" key="3">
    <source>
        <dbReference type="EMBL" id="PZF72897.1"/>
    </source>
</evidence>
<dbReference type="InterPro" id="IPR032466">
    <property type="entry name" value="Metal_Hydrolase"/>
</dbReference>
<dbReference type="GO" id="GO:0004038">
    <property type="term" value="F:allantoinase activity"/>
    <property type="evidence" value="ECO:0007669"/>
    <property type="project" value="TreeGrafter"/>
</dbReference>
<dbReference type="AlphaFoldDB" id="A0A2W2BAI9"/>
<gene>
    <name evidence="3" type="ORF">DN068_10820</name>
</gene>
<proteinExistence type="predicted"/>
<dbReference type="EMBL" id="QKTW01000016">
    <property type="protein sequence ID" value="PZF72897.1"/>
    <property type="molecule type" value="Genomic_DNA"/>
</dbReference>
<sequence>MRIIIRQARVLDAQSDYNNQIVDILIEDGVITEIAASLDVEAEKVVEGKGICVSPGWVDIFADYREPGYEHKETIISGLDSAAAGGFTHVLVTPNTNPAISDKSTVQYLVSKANGHAAQLHPIGAVSKEAEGKQLAEMMDMQRHGAVAFSDGWKPVQNAGLFLKALEYVKAFDGTLIQVPVDASLSAGGLMHEGPVSTQIGMAGMPDLAETIMVHRDIELLRYTNSKLHITGISSAASVDMIRRAKAEGLQVTCSVTPYHLALTDESLRGYSSLYKVNPPLRSEADRQALIAGLKDGTIDVIASHHRPQEWDAKAKEFEYASDGMNIQQIAFNIVWEALKNEVSLERIVDAFGAAPRKVFGFDNAQINKGKNIEITIFSPEEETHLKKDNWKSLSNNNPFGDKLTGNIYGIINHNKCNLNQYEKQ</sequence>
<evidence type="ECO:0000256" key="1">
    <source>
        <dbReference type="ARBA" id="ARBA00022975"/>
    </source>
</evidence>
<dbReference type="InterPro" id="IPR024403">
    <property type="entry name" value="DHOase_cat"/>
</dbReference>
<dbReference type="GO" id="GO:0005737">
    <property type="term" value="C:cytoplasm"/>
    <property type="evidence" value="ECO:0007669"/>
    <property type="project" value="TreeGrafter"/>
</dbReference>
<dbReference type="Gene3D" id="3.20.20.140">
    <property type="entry name" value="Metal-dependent hydrolases"/>
    <property type="match status" value="1"/>
</dbReference>
<dbReference type="GO" id="GO:0004151">
    <property type="term" value="F:dihydroorotase activity"/>
    <property type="evidence" value="ECO:0007669"/>
    <property type="project" value="InterPro"/>
</dbReference>
<dbReference type="GO" id="GO:0046872">
    <property type="term" value="F:metal ion binding"/>
    <property type="evidence" value="ECO:0007669"/>
    <property type="project" value="InterPro"/>
</dbReference>
<dbReference type="GO" id="GO:0006221">
    <property type="term" value="P:pyrimidine nucleotide biosynthetic process"/>
    <property type="evidence" value="ECO:0007669"/>
    <property type="project" value="UniProtKB-KW"/>
</dbReference>
<dbReference type="CDD" id="cd01317">
    <property type="entry name" value="DHOase_IIa"/>
    <property type="match status" value="1"/>
</dbReference>
<reference evidence="3 4" key="1">
    <citation type="submission" date="2018-06" db="EMBL/GenBank/DDBJ databases">
        <title>Mucibacter soli gen. nov., sp. nov., a new member of the family Chitinophagaceae producing mucin.</title>
        <authorList>
            <person name="Kim M.-K."/>
            <person name="Park S."/>
            <person name="Kim T.-S."/>
            <person name="Joung Y."/>
            <person name="Han J.-H."/>
            <person name="Kim S.B."/>
        </authorList>
    </citation>
    <scope>NUCLEOTIDE SEQUENCE [LARGE SCALE GENOMIC DNA]</scope>
    <source>
        <strain evidence="3 4">R1-15</strain>
    </source>
</reference>
<dbReference type="NCBIfam" id="TIGR00857">
    <property type="entry name" value="pyrC_multi"/>
    <property type="match status" value="1"/>
</dbReference>
<dbReference type="Pfam" id="PF12890">
    <property type="entry name" value="DHOase"/>
    <property type="match status" value="1"/>
</dbReference>
<accession>A0A2W2BAI9</accession>
<dbReference type="InterPro" id="IPR011059">
    <property type="entry name" value="Metal-dep_hydrolase_composite"/>
</dbReference>
<dbReference type="InterPro" id="IPR004722">
    <property type="entry name" value="DHOase"/>
</dbReference>
<dbReference type="Gene3D" id="2.30.40.10">
    <property type="entry name" value="Urease, subunit C, domain 1"/>
    <property type="match status" value="1"/>
</dbReference>
<dbReference type="Proteomes" id="UP000248745">
    <property type="component" value="Unassembled WGS sequence"/>
</dbReference>
<dbReference type="RefSeq" id="WP_110998930.1">
    <property type="nucleotide sequence ID" value="NZ_QKTW01000016.1"/>
</dbReference>
<name>A0A2W2BAI9_9BACT</name>
<dbReference type="SUPFAM" id="SSF51556">
    <property type="entry name" value="Metallo-dependent hydrolases"/>
    <property type="match status" value="1"/>
</dbReference>
<keyword evidence="1" id="KW-0665">Pyrimidine biosynthesis</keyword>
<dbReference type="PANTHER" id="PTHR43668:SF2">
    <property type="entry name" value="ALLANTOINASE"/>
    <property type="match status" value="1"/>
</dbReference>
<comment type="caution">
    <text evidence="3">The sequence shown here is derived from an EMBL/GenBank/DDBJ whole genome shotgun (WGS) entry which is preliminary data.</text>
</comment>
<evidence type="ECO:0000259" key="2">
    <source>
        <dbReference type="Pfam" id="PF12890"/>
    </source>
</evidence>
<dbReference type="SUPFAM" id="SSF51338">
    <property type="entry name" value="Composite domain of metallo-dependent hydrolases"/>
    <property type="match status" value="1"/>
</dbReference>
<feature type="domain" description="Dihydroorotase catalytic" evidence="2">
    <location>
        <begin position="53"/>
        <end position="236"/>
    </location>
</feature>
<organism evidence="3 4">
    <name type="scientific">Taibaiella soli</name>
    <dbReference type="NCBI Taxonomy" id="1649169"/>
    <lineage>
        <taxon>Bacteria</taxon>
        <taxon>Pseudomonadati</taxon>
        <taxon>Bacteroidota</taxon>
        <taxon>Chitinophagia</taxon>
        <taxon>Chitinophagales</taxon>
        <taxon>Chitinophagaceae</taxon>
        <taxon>Taibaiella</taxon>
    </lineage>
</organism>
<keyword evidence="4" id="KW-1185">Reference proteome</keyword>
<evidence type="ECO:0000313" key="4">
    <source>
        <dbReference type="Proteomes" id="UP000248745"/>
    </source>
</evidence>
<dbReference type="InterPro" id="IPR050138">
    <property type="entry name" value="DHOase/Allantoinase_Hydrolase"/>
</dbReference>
<protein>
    <submittedName>
        <fullName evidence="3">Dihydroorotase</fullName>
    </submittedName>
</protein>
<dbReference type="PANTHER" id="PTHR43668">
    <property type="entry name" value="ALLANTOINASE"/>
    <property type="match status" value="1"/>
</dbReference>
<dbReference type="GO" id="GO:0006145">
    <property type="term" value="P:purine nucleobase catabolic process"/>
    <property type="evidence" value="ECO:0007669"/>
    <property type="project" value="TreeGrafter"/>
</dbReference>